<dbReference type="InterPro" id="IPR010432">
    <property type="entry name" value="RDD"/>
</dbReference>
<evidence type="ECO:0000256" key="3">
    <source>
        <dbReference type="ARBA" id="ARBA00022692"/>
    </source>
</evidence>
<proteinExistence type="predicted"/>
<comment type="caution">
    <text evidence="8">The sequence shown here is derived from an EMBL/GenBank/DDBJ whole genome shotgun (WGS) entry which is preliminary data.</text>
</comment>
<dbReference type="Proteomes" id="UP000005286">
    <property type="component" value="Unassembled WGS sequence"/>
</dbReference>
<sequence>MTEVNLDFKERDYTFAYAGFFIRFVAFIIDMLVVGAIFTIAKIFVPTDVEILSFKLGDVLETLITLAYFCLMTFFTNGRTLGKMILGLRTISLTSDKLSISQVLLREIAGRYVTNKFKILYLIVGFSPKKQGLFDVLLDTTVVKEDIFNHLYKN</sequence>
<evidence type="ECO:0000259" key="7">
    <source>
        <dbReference type="Pfam" id="PF06271"/>
    </source>
</evidence>
<dbReference type="EMBL" id="AEXM01000026">
    <property type="protein sequence ID" value="EGC81961.1"/>
    <property type="molecule type" value="Genomic_DNA"/>
</dbReference>
<accession>F0GW70</accession>
<keyword evidence="3 6" id="KW-0812">Transmembrane</keyword>
<dbReference type="PANTHER" id="PTHR36115">
    <property type="entry name" value="PROLINE-RICH ANTIGEN HOMOLOG-RELATED"/>
    <property type="match status" value="1"/>
</dbReference>
<dbReference type="PATRIC" id="fig|879305.3.peg.1051"/>
<dbReference type="RefSeq" id="WP_004835007.1">
    <property type="nucleotide sequence ID" value="NZ_AEXM01000026.1"/>
</dbReference>
<keyword evidence="2" id="KW-1003">Cell membrane</keyword>
<keyword evidence="9" id="KW-1185">Reference proteome</keyword>
<keyword evidence="5 6" id="KW-0472">Membrane</keyword>
<dbReference type="PANTHER" id="PTHR36115:SF9">
    <property type="entry name" value="LMO1584 PROTEIN"/>
    <property type="match status" value="1"/>
</dbReference>
<evidence type="ECO:0000256" key="5">
    <source>
        <dbReference type="ARBA" id="ARBA00023136"/>
    </source>
</evidence>
<dbReference type="AlphaFoldDB" id="F0GW70"/>
<evidence type="ECO:0000256" key="6">
    <source>
        <dbReference type="SAM" id="Phobius"/>
    </source>
</evidence>
<evidence type="ECO:0000256" key="4">
    <source>
        <dbReference type="ARBA" id="ARBA00022989"/>
    </source>
</evidence>
<dbReference type="GO" id="GO:0005886">
    <property type="term" value="C:plasma membrane"/>
    <property type="evidence" value="ECO:0007669"/>
    <property type="project" value="UniProtKB-SubCell"/>
</dbReference>
<dbReference type="eggNOG" id="COG1714">
    <property type="taxonomic scope" value="Bacteria"/>
</dbReference>
<gene>
    <name evidence="8" type="ORF">HMPREF9290_0438</name>
</gene>
<evidence type="ECO:0000313" key="8">
    <source>
        <dbReference type="EMBL" id="EGC81961.1"/>
    </source>
</evidence>
<protein>
    <submittedName>
        <fullName evidence="8">RDD family protein</fullName>
    </submittedName>
</protein>
<feature type="transmembrane region" description="Helical" evidence="6">
    <location>
        <begin position="20"/>
        <end position="44"/>
    </location>
</feature>
<feature type="domain" description="RDD" evidence="7">
    <location>
        <begin position="17"/>
        <end position="137"/>
    </location>
</feature>
<evidence type="ECO:0000313" key="9">
    <source>
        <dbReference type="Proteomes" id="UP000005286"/>
    </source>
</evidence>
<name>F0GW70_9FIRM</name>
<evidence type="ECO:0000256" key="2">
    <source>
        <dbReference type="ARBA" id="ARBA00022475"/>
    </source>
</evidence>
<dbReference type="Pfam" id="PF06271">
    <property type="entry name" value="RDD"/>
    <property type="match status" value="1"/>
</dbReference>
<reference evidence="8 9" key="1">
    <citation type="submission" date="2011-01" db="EMBL/GenBank/DDBJ databases">
        <authorList>
            <person name="Durkin A.S."/>
            <person name="Madupu R."/>
            <person name="Torralba M."/>
            <person name="Gillis M."/>
            <person name="Methe B."/>
            <person name="Sutton G."/>
            <person name="Nelson K.E."/>
        </authorList>
    </citation>
    <scope>NUCLEOTIDE SEQUENCE [LARGE SCALE GENOMIC DNA]</scope>
    <source>
        <strain evidence="8 9">ACS-065-V-Col13</strain>
    </source>
</reference>
<feature type="transmembrane region" description="Helical" evidence="6">
    <location>
        <begin position="56"/>
        <end position="75"/>
    </location>
</feature>
<keyword evidence="4 6" id="KW-1133">Transmembrane helix</keyword>
<organism evidence="8 9">
    <name type="scientific">Anaerococcus prevotii ACS-065-V-Col13</name>
    <dbReference type="NCBI Taxonomy" id="879305"/>
    <lineage>
        <taxon>Bacteria</taxon>
        <taxon>Bacillati</taxon>
        <taxon>Bacillota</taxon>
        <taxon>Tissierellia</taxon>
        <taxon>Tissierellales</taxon>
        <taxon>Peptoniphilaceae</taxon>
        <taxon>Anaerococcus</taxon>
    </lineage>
</organism>
<evidence type="ECO:0000256" key="1">
    <source>
        <dbReference type="ARBA" id="ARBA00004651"/>
    </source>
</evidence>
<dbReference type="STRING" id="879305.HMPREF9290_0438"/>
<dbReference type="InterPro" id="IPR051791">
    <property type="entry name" value="Pra-immunoreactive"/>
</dbReference>
<comment type="subcellular location">
    <subcellularLocation>
        <location evidence="1">Cell membrane</location>
        <topology evidence="1">Multi-pass membrane protein</topology>
    </subcellularLocation>
</comment>